<sequence>MTHENLSRSKRLYSHRYLPGLDGFRAVAVLAIIIFHLNAQWLPGGFLGVDTFFVISGYLITSLLISEFDREGTIDLLSFWGGRIKRLILAIFFLLAIVLTYTIVFEPSIILDIKKDVLAAVVYVSNWWYIFQDVDYFNQFDIAPLKHLWSLAIEEQFYLFYPIILLIFLKFTDKKITFITLLGVSLLSLELMILLSDFQGDNSRVYFGTDTRLQTLLLGALLSLIWPPFRLRKNVAPSLKGFIDVLCLAGLVALVVLFFTISNEDGWLYKGGFYVISFLTLFIIASAVHPSGYFAKLLGNRLFVYIGKRSYSLYLWHYPVIVFTHSHFVNGQIPFYAYFIDIALMIVMTEFSYRFIEKPIRKNGLKSFSLNPLKYKKTLRLLLALLLLAPTIMLFSGYFDEKGAAHQVQHQSTFTNNETKHATKDHKENEEETASTKDEDEEDKVQPDDLSPLLIGDSVMVDIGAVFQDKVSNATIDGKVGRQLIEASDLIEGQYQDYNTSDDDIVLELGTNGDFTKDQLEELLQHVDQANIYLVTVRVPRDYEQHVNQLMHAAAKQHQNVHVVDWYKASEGHPKYFAYDGIHLEYEGSKALSKLITNQLIEEHSKDG</sequence>
<dbReference type="RefSeq" id="WP_059106962.1">
    <property type="nucleotide sequence ID" value="NZ_AP024589.1"/>
</dbReference>
<feature type="region of interest" description="Disordered" evidence="9">
    <location>
        <begin position="409"/>
        <end position="447"/>
    </location>
</feature>
<dbReference type="PANTHER" id="PTHR23028:SF53">
    <property type="entry name" value="ACYL_TRANSF_3 DOMAIN-CONTAINING PROTEIN"/>
    <property type="match status" value="1"/>
</dbReference>
<dbReference type="AlphaFoldDB" id="A0AAP8TTG3"/>
<gene>
    <name evidence="12" type="ORF">CD158_03965</name>
</gene>
<evidence type="ECO:0000256" key="1">
    <source>
        <dbReference type="ARBA" id="ARBA00004651"/>
    </source>
</evidence>
<dbReference type="GeneID" id="64981020"/>
<evidence type="ECO:0000256" key="10">
    <source>
        <dbReference type="SAM" id="Phobius"/>
    </source>
</evidence>
<dbReference type="Proteomes" id="UP000242470">
    <property type="component" value="Unassembled WGS sequence"/>
</dbReference>
<feature type="transmembrane region" description="Helical" evidence="10">
    <location>
        <begin position="87"/>
        <end position="105"/>
    </location>
</feature>
<organism evidence="12 13">
    <name type="scientific">Staphylococcus auricularis</name>
    <dbReference type="NCBI Taxonomy" id="29379"/>
    <lineage>
        <taxon>Bacteria</taxon>
        <taxon>Bacillati</taxon>
        <taxon>Bacillota</taxon>
        <taxon>Bacilli</taxon>
        <taxon>Bacillales</taxon>
        <taxon>Staphylococcaceae</taxon>
        <taxon>Staphylococcus</taxon>
    </lineage>
</organism>
<dbReference type="InterPro" id="IPR002656">
    <property type="entry name" value="Acyl_transf_3_dom"/>
</dbReference>
<dbReference type="GO" id="GO:0005886">
    <property type="term" value="C:plasma membrane"/>
    <property type="evidence" value="ECO:0007669"/>
    <property type="project" value="UniProtKB-SubCell"/>
</dbReference>
<keyword evidence="5 10" id="KW-0812">Transmembrane</keyword>
<dbReference type="CDD" id="cd01840">
    <property type="entry name" value="SGNH_hydrolase_yrhL_like"/>
    <property type="match status" value="1"/>
</dbReference>
<dbReference type="InterPro" id="IPR036514">
    <property type="entry name" value="SGNH_hydro_sf"/>
</dbReference>
<keyword evidence="8" id="KW-0012">Acyltransferase</keyword>
<dbReference type="EMBL" id="PPQW01000020">
    <property type="protein sequence ID" value="PNZ68158.1"/>
    <property type="molecule type" value="Genomic_DNA"/>
</dbReference>
<feature type="transmembrane region" description="Helical" evidence="10">
    <location>
        <begin position="273"/>
        <end position="299"/>
    </location>
</feature>
<evidence type="ECO:0000256" key="5">
    <source>
        <dbReference type="ARBA" id="ARBA00022692"/>
    </source>
</evidence>
<feature type="domain" description="Acyltransferase 3" evidence="11">
    <location>
        <begin position="19"/>
        <end position="347"/>
    </location>
</feature>
<keyword evidence="7 10" id="KW-0472">Membrane</keyword>
<comment type="similarity">
    <text evidence="2">Belongs to the acyltransferase 3 family.</text>
</comment>
<dbReference type="SUPFAM" id="SSF52266">
    <property type="entry name" value="SGNH hydrolase"/>
    <property type="match status" value="1"/>
</dbReference>
<comment type="subcellular location">
    <subcellularLocation>
        <location evidence="1">Cell membrane</location>
        <topology evidence="1">Multi-pass membrane protein</topology>
    </subcellularLocation>
</comment>
<comment type="caution">
    <text evidence="12">The sequence shown here is derived from an EMBL/GenBank/DDBJ whole genome shotgun (WGS) entry which is preliminary data.</text>
</comment>
<keyword evidence="4" id="KW-0808">Transferase</keyword>
<keyword evidence="3" id="KW-1003">Cell membrane</keyword>
<feature type="transmembrane region" description="Helical" evidence="10">
    <location>
        <begin position="21"/>
        <end position="39"/>
    </location>
</feature>
<accession>A0AAP8TTG3</accession>
<feature type="transmembrane region" description="Helical" evidence="10">
    <location>
        <begin position="377"/>
        <end position="399"/>
    </location>
</feature>
<dbReference type="GO" id="GO:0016747">
    <property type="term" value="F:acyltransferase activity, transferring groups other than amino-acyl groups"/>
    <property type="evidence" value="ECO:0007669"/>
    <property type="project" value="InterPro"/>
</dbReference>
<feature type="transmembrane region" description="Helical" evidence="10">
    <location>
        <begin position="176"/>
        <end position="196"/>
    </location>
</feature>
<name>A0AAP8TTG3_9STAP</name>
<evidence type="ECO:0000256" key="4">
    <source>
        <dbReference type="ARBA" id="ARBA00022679"/>
    </source>
</evidence>
<evidence type="ECO:0000256" key="7">
    <source>
        <dbReference type="ARBA" id="ARBA00023136"/>
    </source>
</evidence>
<feature type="transmembrane region" description="Helical" evidence="10">
    <location>
        <begin position="311"/>
        <end position="329"/>
    </location>
</feature>
<dbReference type="Gene3D" id="3.40.50.1110">
    <property type="entry name" value="SGNH hydrolase"/>
    <property type="match status" value="1"/>
</dbReference>
<feature type="transmembrane region" description="Helical" evidence="10">
    <location>
        <begin position="211"/>
        <end position="229"/>
    </location>
</feature>
<dbReference type="GO" id="GO:0009103">
    <property type="term" value="P:lipopolysaccharide biosynthetic process"/>
    <property type="evidence" value="ECO:0007669"/>
    <property type="project" value="TreeGrafter"/>
</dbReference>
<dbReference type="InterPro" id="IPR050879">
    <property type="entry name" value="Acyltransferase_3"/>
</dbReference>
<evidence type="ECO:0000259" key="11">
    <source>
        <dbReference type="Pfam" id="PF01757"/>
    </source>
</evidence>
<evidence type="ECO:0000256" key="2">
    <source>
        <dbReference type="ARBA" id="ARBA00007400"/>
    </source>
</evidence>
<feature type="transmembrane region" description="Helical" evidence="10">
    <location>
        <begin position="45"/>
        <end position="66"/>
    </location>
</feature>
<evidence type="ECO:0000313" key="12">
    <source>
        <dbReference type="EMBL" id="PNZ68158.1"/>
    </source>
</evidence>
<evidence type="ECO:0000256" key="8">
    <source>
        <dbReference type="ARBA" id="ARBA00023315"/>
    </source>
</evidence>
<protein>
    <submittedName>
        <fullName evidence="12">Acetyltransferase</fullName>
    </submittedName>
</protein>
<feature type="compositionally biased region" description="Basic and acidic residues" evidence="9">
    <location>
        <begin position="418"/>
        <end position="437"/>
    </location>
</feature>
<evidence type="ECO:0000256" key="9">
    <source>
        <dbReference type="SAM" id="MobiDB-lite"/>
    </source>
</evidence>
<dbReference type="PANTHER" id="PTHR23028">
    <property type="entry name" value="ACETYLTRANSFERASE"/>
    <property type="match status" value="1"/>
</dbReference>
<keyword evidence="6 10" id="KW-1133">Transmembrane helix</keyword>
<proteinExistence type="inferred from homology"/>
<dbReference type="Pfam" id="PF01757">
    <property type="entry name" value="Acyl_transf_3"/>
    <property type="match status" value="1"/>
</dbReference>
<feature type="transmembrane region" description="Helical" evidence="10">
    <location>
        <begin position="148"/>
        <end position="169"/>
    </location>
</feature>
<reference evidence="12 13" key="1">
    <citation type="submission" date="2017-08" db="EMBL/GenBank/DDBJ databases">
        <title>Draft genome sequences of 64 type strains of genus Staph aureus.</title>
        <authorList>
            <person name="Cole K."/>
            <person name="Golubchik T."/>
            <person name="Russell J."/>
            <person name="Foster D."/>
            <person name="Llewelyn M."/>
            <person name="Wilson D."/>
            <person name="Crook D."/>
            <person name="Paul J."/>
        </authorList>
    </citation>
    <scope>NUCLEOTIDE SEQUENCE [LARGE SCALE GENOMIC DNA]</scope>
    <source>
        <strain evidence="12 13">NCTC 12101</strain>
    </source>
</reference>
<evidence type="ECO:0000256" key="6">
    <source>
        <dbReference type="ARBA" id="ARBA00022989"/>
    </source>
</evidence>
<evidence type="ECO:0000313" key="13">
    <source>
        <dbReference type="Proteomes" id="UP000242470"/>
    </source>
</evidence>
<evidence type="ECO:0000256" key="3">
    <source>
        <dbReference type="ARBA" id="ARBA00022475"/>
    </source>
</evidence>
<feature type="transmembrane region" description="Helical" evidence="10">
    <location>
        <begin position="241"/>
        <end position="261"/>
    </location>
</feature>
<feature type="transmembrane region" description="Helical" evidence="10">
    <location>
        <begin position="335"/>
        <end position="356"/>
    </location>
</feature>